<dbReference type="EMBL" id="REGN01002032">
    <property type="protein sequence ID" value="RNA30875.1"/>
    <property type="molecule type" value="Genomic_DNA"/>
</dbReference>
<name>A0A3M7S5F5_BRAPC</name>
<evidence type="ECO:0000256" key="1">
    <source>
        <dbReference type="SAM" id="MobiDB-lite"/>
    </source>
</evidence>
<dbReference type="AlphaFoldDB" id="A0A3M7S5F5"/>
<reference evidence="2 3" key="1">
    <citation type="journal article" date="2018" name="Sci. Rep.">
        <title>Genomic signatures of local adaptation to the degree of environmental predictability in rotifers.</title>
        <authorList>
            <person name="Franch-Gras L."/>
            <person name="Hahn C."/>
            <person name="Garcia-Roger E.M."/>
            <person name="Carmona M.J."/>
            <person name="Serra M."/>
            <person name="Gomez A."/>
        </authorList>
    </citation>
    <scope>NUCLEOTIDE SEQUENCE [LARGE SCALE GENOMIC DNA]</scope>
    <source>
        <strain evidence="2">HYR1</strain>
    </source>
</reference>
<organism evidence="2 3">
    <name type="scientific">Brachionus plicatilis</name>
    <name type="common">Marine rotifer</name>
    <name type="synonym">Brachionus muelleri</name>
    <dbReference type="NCBI Taxonomy" id="10195"/>
    <lineage>
        <taxon>Eukaryota</taxon>
        <taxon>Metazoa</taxon>
        <taxon>Spiralia</taxon>
        <taxon>Gnathifera</taxon>
        <taxon>Rotifera</taxon>
        <taxon>Eurotatoria</taxon>
        <taxon>Monogononta</taxon>
        <taxon>Pseudotrocha</taxon>
        <taxon>Ploima</taxon>
        <taxon>Brachionidae</taxon>
        <taxon>Brachionus</taxon>
    </lineage>
</organism>
<feature type="region of interest" description="Disordered" evidence="1">
    <location>
        <begin position="69"/>
        <end position="90"/>
    </location>
</feature>
<keyword evidence="3" id="KW-1185">Reference proteome</keyword>
<gene>
    <name evidence="2" type="ORF">BpHYR1_001248</name>
</gene>
<proteinExistence type="predicted"/>
<accession>A0A3M7S5F5</accession>
<dbReference type="Proteomes" id="UP000276133">
    <property type="component" value="Unassembled WGS sequence"/>
</dbReference>
<feature type="compositionally biased region" description="Basic and acidic residues" evidence="1">
    <location>
        <begin position="69"/>
        <end position="81"/>
    </location>
</feature>
<protein>
    <submittedName>
        <fullName evidence="2">Uncharacterized protein</fullName>
    </submittedName>
</protein>
<evidence type="ECO:0000313" key="2">
    <source>
        <dbReference type="EMBL" id="RNA30875.1"/>
    </source>
</evidence>
<sequence length="90" mass="10536">MILFYCRINSPLFVLGPSERNPSYQPGCFKSHSLSKYLRNTSYEIQNTSSSDYDSESYIHHNHTHLHDRSKKVDALTKTKENSQSYYLKT</sequence>
<comment type="caution">
    <text evidence="2">The sequence shown here is derived from an EMBL/GenBank/DDBJ whole genome shotgun (WGS) entry which is preliminary data.</text>
</comment>
<evidence type="ECO:0000313" key="3">
    <source>
        <dbReference type="Proteomes" id="UP000276133"/>
    </source>
</evidence>